<dbReference type="GO" id="GO:0003677">
    <property type="term" value="F:DNA binding"/>
    <property type="evidence" value="ECO:0007669"/>
    <property type="project" value="UniProtKB-KW"/>
</dbReference>
<gene>
    <name evidence="7" type="ORF">V3328_10085</name>
</gene>
<keyword evidence="5" id="KW-0804">Transcription</keyword>
<proteinExistence type="inferred from homology"/>
<dbReference type="GO" id="GO:2000142">
    <property type="term" value="P:regulation of DNA-templated transcription initiation"/>
    <property type="evidence" value="ECO:0007669"/>
    <property type="project" value="TreeGrafter"/>
</dbReference>
<evidence type="ECO:0000256" key="5">
    <source>
        <dbReference type="ARBA" id="ARBA00023163"/>
    </source>
</evidence>
<organism evidence="7 8">
    <name type="scientific">Microbaculum marinum</name>
    <dbReference type="NCBI Taxonomy" id="1764581"/>
    <lineage>
        <taxon>Bacteria</taxon>
        <taxon>Pseudomonadati</taxon>
        <taxon>Pseudomonadota</taxon>
        <taxon>Alphaproteobacteria</taxon>
        <taxon>Hyphomicrobiales</taxon>
        <taxon>Tepidamorphaceae</taxon>
        <taxon>Microbaculum</taxon>
    </lineage>
</organism>
<evidence type="ECO:0000256" key="2">
    <source>
        <dbReference type="ARBA" id="ARBA00023015"/>
    </source>
</evidence>
<evidence type="ECO:0000259" key="6">
    <source>
        <dbReference type="PROSITE" id="PS50931"/>
    </source>
</evidence>
<comment type="caution">
    <text evidence="7">The sequence shown here is derived from an EMBL/GenBank/DDBJ whole genome shotgun (WGS) entry which is preliminary data.</text>
</comment>
<dbReference type="PANTHER" id="PTHR30293:SF0">
    <property type="entry name" value="NITROGEN ASSIMILATION REGULATORY PROTEIN NAC"/>
    <property type="match status" value="1"/>
</dbReference>
<dbReference type="FunFam" id="1.10.10.10:FF:000001">
    <property type="entry name" value="LysR family transcriptional regulator"/>
    <property type="match status" value="1"/>
</dbReference>
<evidence type="ECO:0000256" key="3">
    <source>
        <dbReference type="ARBA" id="ARBA00023125"/>
    </source>
</evidence>
<dbReference type="AlphaFoldDB" id="A0AAW9RNE7"/>
<keyword evidence="3" id="KW-0238">DNA-binding</keyword>
<reference evidence="7 8" key="1">
    <citation type="submission" date="2024-02" db="EMBL/GenBank/DDBJ databases">
        <title>Genome analysis and characterization of Microbaculum marinisediminis sp. nov., isolated from marine sediment.</title>
        <authorList>
            <person name="Du Z.-J."/>
            <person name="Ye Y.-Q."/>
            <person name="Zhang Z.-R."/>
            <person name="Yuan S.-M."/>
            <person name="Zhang X.-Y."/>
        </authorList>
    </citation>
    <scope>NUCLEOTIDE SEQUENCE [LARGE SCALE GENOMIC DNA]</scope>
    <source>
        <strain evidence="7 8">SDUM1044001</strain>
    </source>
</reference>
<evidence type="ECO:0000256" key="4">
    <source>
        <dbReference type="ARBA" id="ARBA00023159"/>
    </source>
</evidence>
<evidence type="ECO:0000313" key="7">
    <source>
        <dbReference type="EMBL" id="MEJ8571823.1"/>
    </source>
</evidence>
<comment type="similarity">
    <text evidence="1">Belongs to the LysR transcriptional regulatory family.</text>
</comment>
<dbReference type="PRINTS" id="PR00039">
    <property type="entry name" value="HTHLYSR"/>
</dbReference>
<dbReference type="SUPFAM" id="SSF46785">
    <property type="entry name" value="Winged helix' DNA-binding domain"/>
    <property type="match status" value="1"/>
</dbReference>
<dbReference type="SUPFAM" id="SSF53850">
    <property type="entry name" value="Periplasmic binding protein-like II"/>
    <property type="match status" value="1"/>
</dbReference>
<dbReference type="Pfam" id="PF00126">
    <property type="entry name" value="HTH_1"/>
    <property type="match status" value="1"/>
</dbReference>
<dbReference type="PROSITE" id="PS50931">
    <property type="entry name" value="HTH_LYSR"/>
    <property type="match status" value="1"/>
</dbReference>
<dbReference type="PANTHER" id="PTHR30293">
    <property type="entry name" value="TRANSCRIPTIONAL REGULATORY PROTEIN NAC-RELATED"/>
    <property type="match status" value="1"/>
</dbReference>
<feature type="domain" description="HTH lysR-type" evidence="6">
    <location>
        <begin position="1"/>
        <end position="58"/>
    </location>
</feature>
<dbReference type="Pfam" id="PF03466">
    <property type="entry name" value="LysR_substrate"/>
    <property type="match status" value="1"/>
</dbReference>
<sequence length="316" mass="34863">MDIRQLRYFVRIVESRSFTRAAETLLISQPAIGLQVRKLEEELGVTLLVRHSRGVEPTREGEVLLKSARNILAEMDQLAQAVRDCSAEAHGKVRLGLAPSLSVLFAEPLMSLAAKRLPGVDLECIESTSPLLKQWVAERSIDLAMGCEDEPHPDVREQSLFSEALYLVGSGRQSKPIEEAVIPFRSLAGRQILLADPMRSGLVQKKIKAAVLATGREVSITAVHPSVEVVKLLVEDGKGETILPWSSIRRECQQGRLSARRVVDPDLLRHALVFSHRAHPISHAQGEVLKLINDAIREERDLAPSSAFAGSHELQV</sequence>
<dbReference type="GO" id="GO:0003700">
    <property type="term" value="F:DNA-binding transcription factor activity"/>
    <property type="evidence" value="ECO:0007669"/>
    <property type="project" value="InterPro"/>
</dbReference>
<dbReference type="Proteomes" id="UP001378188">
    <property type="component" value="Unassembled WGS sequence"/>
</dbReference>
<dbReference type="Gene3D" id="1.10.10.10">
    <property type="entry name" value="Winged helix-like DNA-binding domain superfamily/Winged helix DNA-binding domain"/>
    <property type="match status" value="1"/>
</dbReference>
<dbReference type="InterPro" id="IPR000847">
    <property type="entry name" value="LysR_HTH_N"/>
</dbReference>
<dbReference type="Gene3D" id="3.40.190.290">
    <property type="match status" value="1"/>
</dbReference>
<name>A0AAW9RNE7_9HYPH</name>
<keyword evidence="2" id="KW-0805">Transcription regulation</keyword>
<keyword evidence="8" id="KW-1185">Reference proteome</keyword>
<protein>
    <submittedName>
        <fullName evidence="7">LysR family transcriptional regulator</fullName>
    </submittedName>
</protein>
<dbReference type="EMBL" id="JAZHOF010000004">
    <property type="protein sequence ID" value="MEJ8571823.1"/>
    <property type="molecule type" value="Genomic_DNA"/>
</dbReference>
<accession>A0AAW9RNE7</accession>
<evidence type="ECO:0000256" key="1">
    <source>
        <dbReference type="ARBA" id="ARBA00009437"/>
    </source>
</evidence>
<keyword evidence="4" id="KW-0010">Activator</keyword>
<dbReference type="InterPro" id="IPR036390">
    <property type="entry name" value="WH_DNA-bd_sf"/>
</dbReference>
<dbReference type="InterPro" id="IPR005119">
    <property type="entry name" value="LysR_subst-bd"/>
</dbReference>
<evidence type="ECO:0000313" key="8">
    <source>
        <dbReference type="Proteomes" id="UP001378188"/>
    </source>
</evidence>
<dbReference type="InterPro" id="IPR036388">
    <property type="entry name" value="WH-like_DNA-bd_sf"/>
</dbReference>
<dbReference type="RefSeq" id="WP_340329525.1">
    <property type="nucleotide sequence ID" value="NZ_JAZHOF010000004.1"/>
</dbReference>